<evidence type="ECO:0000313" key="7">
    <source>
        <dbReference type="Proteomes" id="UP000190911"/>
    </source>
</evidence>
<dbReference type="SFLD" id="SFLDG01150">
    <property type="entry name" value="Main.1:_Beta-like"/>
    <property type="match status" value="1"/>
</dbReference>
<dbReference type="InParanoid" id="A0A1M7G9B6"/>
<dbReference type="CDD" id="cd03180">
    <property type="entry name" value="GST_C_2"/>
    <property type="match status" value="1"/>
</dbReference>
<dbReference type="SUPFAM" id="SSF52833">
    <property type="entry name" value="Thioredoxin-like"/>
    <property type="match status" value="1"/>
</dbReference>
<dbReference type="InterPro" id="IPR010987">
    <property type="entry name" value="Glutathione-S-Trfase_C-like"/>
</dbReference>
<name>A0A1M7G9B6_9GAMM</name>
<dbReference type="RefSeq" id="WP_079552344.1">
    <property type="nucleotide sequence ID" value="NZ_LT670847.1"/>
</dbReference>
<dbReference type="FunCoup" id="A0A1M7G9B6">
    <property type="interactions" value="124"/>
</dbReference>
<dbReference type="GO" id="GO:0016740">
    <property type="term" value="F:transferase activity"/>
    <property type="evidence" value="ECO:0007669"/>
    <property type="project" value="UniProtKB-KW"/>
</dbReference>
<dbReference type="SFLD" id="SFLDG00358">
    <property type="entry name" value="Main_(cytGST)"/>
    <property type="match status" value="1"/>
</dbReference>
<dbReference type="InterPro" id="IPR004046">
    <property type="entry name" value="GST_C"/>
</dbReference>
<dbReference type="Gene3D" id="3.40.30.10">
    <property type="entry name" value="Glutaredoxin"/>
    <property type="match status" value="1"/>
</dbReference>
<dbReference type="Pfam" id="PF00043">
    <property type="entry name" value="GST_C"/>
    <property type="match status" value="1"/>
</dbReference>
<evidence type="ECO:0000313" key="6">
    <source>
        <dbReference type="EMBL" id="SHM12688.1"/>
    </source>
</evidence>
<dbReference type="Proteomes" id="UP000190911">
    <property type="component" value="Chromosome I"/>
</dbReference>
<dbReference type="Gene3D" id="1.20.1050.10">
    <property type="match status" value="1"/>
</dbReference>
<evidence type="ECO:0000259" key="4">
    <source>
        <dbReference type="PROSITE" id="PS50404"/>
    </source>
</evidence>
<organism evidence="6 7">
    <name type="scientific">Vreelandella subglaciescola</name>
    <dbReference type="NCBI Taxonomy" id="29571"/>
    <lineage>
        <taxon>Bacteria</taxon>
        <taxon>Pseudomonadati</taxon>
        <taxon>Pseudomonadota</taxon>
        <taxon>Gammaproteobacteria</taxon>
        <taxon>Oceanospirillales</taxon>
        <taxon>Halomonadaceae</taxon>
        <taxon>Vreelandella</taxon>
    </lineage>
</organism>
<dbReference type="PANTHER" id="PTHR44051:SF19">
    <property type="entry name" value="DISULFIDE-BOND OXIDOREDUCTASE YFCG"/>
    <property type="match status" value="1"/>
</dbReference>
<protein>
    <submittedName>
        <fullName evidence="6">Glutathione S-transferase</fullName>
    </submittedName>
</protein>
<dbReference type="STRING" id="29571.SAMN05878437_1353"/>
<sequence length="205" mass="22800">MRLLGRKNSINVKKVMWCANELGIELERVDMGGPFGGLDSPEFLAKNPNGLIPCLEDGDLLLWESNAIVRYLVAEYGQGRLGSGSVGGLARSDMWMDWALSTLANPFRALFLNKIRATDATRDEAAMEAGRAACAKHLDVLDDVLSRQAWLSGKNFGIGDIPLGCYAYGWFGMNIERPELPHLATWYERLTERPGFREHVMLPLT</sequence>
<evidence type="ECO:0000256" key="1">
    <source>
        <dbReference type="ARBA" id="ARBA00007409"/>
    </source>
</evidence>
<dbReference type="SUPFAM" id="SSF47616">
    <property type="entry name" value="GST C-terminal domain-like"/>
    <property type="match status" value="1"/>
</dbReference>
<dbReference type="SFLD" id="SFLDS00019">
    <property type="entry name" value="Glutathione_Transferase_(cytos"/>
    <property type="match status" value="1"/>
</dbReference>
<keyword evidence="7" id="KW-1185">Reference proteome</keyword>
<feature type="domain" description="GST N-terminal" evidence="4">
    <location>
        <begin position="1"/>
        <end position="80"/>
    </location>
</feature>
<dbReference type="InterPro" id="IPR004045">
    <property type="entry name" value="Glutathione_S-Trfase_N"/>
</dbReference>
<dbReference type="InterPro" id="IPR036249">
    <property type="entry name" value="Thioredoxin-like_sf"/>
</dbReference>
<dbReference type="FunFam" id="3.40.30.10:FF:000039">
    <property type="entry name" value="Glutathione S-transferase domain"/>
    <property type="match status" value="1"/>
</dbReference>
<evidence type="ECO:0000259" key="5">
    <source>
        <dbReference type="PROSITE" id="PS50405"/>
    </source>
</evidence>
<evidence type="ECO:0000256" key="3">
    <source>
        <dbReference type="RuleBase" id="RU003494"/>
    </source>
</evidence>
<dbReference type="PROSITE" id="PS50405">
    <property type="entry name" value="GST_CTER"/>
    <property type="match status" value="1"/>
</dbReference>
<dbReference type="EMBL" id="LT670847">
    <property type="protein sequence ID" value="SHM12688.1"/>
    <property type="molecule type" value="Genomic_DNA"/>
</dbReference>
<dbReference type="OrthoDB" id="5958450at2"/>
<dbReference type="Pfam" id="PF02798">
    <property type="entry name" value="GST_N"/>
    <property type="match status" value="1"/>
</dbReference>
<accession>A0A1M7G9B6</accession>
<comment type="similarity">
    <text evidence="1 3">Belongs to the GST superfamily.</text>
</comment>
<evidence type="ECO:0000256" key="2">
    <source>
        <dbReference type="ARBA" id="ARBA00022679"/>
    </source>
</evidence>
<dbReference type="PROSITE" id="PS50404">
    <property type="entry name" value="GST_NTER"/>
    <property type="match status" value="1"/>
</dbReference>
<dbReference type="CDD" id="cd03047">
    <property type="entry name" value="GST_N_2"/>
    <property type="match status" value="1"/>
</dbReference>
<reference evidence="6 7" key="1">
    <citation type="submission" date="2016-11" db="EMBL/GenBank/DDBJ databases">
        <authorList>
            <person name="Jaros S."/>
            <person name="Januszkiewicz K."/>
            <person name="Wedrychowicz H."/>
        </authorList>
    </citation>
    <scope>NUCLEOTIDE SEQUENCE [LARGE SCALE GENOMIC DNA]</scope>
    <source>
        <strain evidence="6 7">ACAM 12</strain>
    </source>
</reference>
<keyword evidence="2 6" id="KW-0808">Transferase</keyword>
<dbReference type="InterPro" id="IPR036282">
    <property type="entry name" value="Glutathione-S-Trfase_C_sf"/>
</dbReference>
<dbReference type="AlphaFoldDB" id="A0A1M7G9B6"/>
<dbReference type="PANTHER" id="PTHR44051">
    <property type="entry name" value="GLUTATHIONE S-TRANSFERASE-RELATED"/>
    <property type="match status" value="1"/>
</dbReference>
<dbReference type="InterPro" id="IPR040079">
    <property type="entry name" value="Glutathione_S-Trfase"/>
</dbReference>
<feature type="domain" description="GST C-terminal" evidence="5">
    <location>
        <begin position="85"/>
        <end position="205"/>
    </location>
</feature>
<proteinExistence type="inferred from homology"/>
<gene>
    <name evidence="6" type="ORF">SAMN05878437_1353</name>
</gene>